<dbReference type="InterPro" id="IPR034660">
    <property type="entry name" value="DinB/YfiT-like"/>
</dbReference>
<gene>
    <name evidence="1" type="ORF">SAMN05216561_10656</name>
</gene>
<evidence type="ECO:0000313" key="1">
    <source>
        <dbReference type="EMBL" id="SFI20550.1"/>
    </source>
</evidence>
<dbReference type="Pfam" id="PF04978">
    <property type="entry name" value="MST"/>
    <property type="match status" value="1"/>
</dbReference>
<dbReference type="NCBIfam" id="NF047843">
    <property type="entry name" value="MST_Rv0443"/>
    <property type="match status" value="1"/>
</dbReference>
<protein>
    <submittedName>
        <fullName evidence="1">Uncharacterized damage-inducible protein DinB (Forms a four-helix bundle)</fullName>
    </submittedName>
</protein>
<dbReference type="InterPro" id="IPR007061">
    <property type="entry name" value="MST-like"/>
</dbReference>
<proteinExistence type="predicted"/>
<dbReference type="OrthoDB" id="2363925at2"/>
<keyword evidence="2" id="KW-1185">Reference proteome</keyword>
<dbReference type="EMBL" id="FOQG01000006">
    <property type="protein sequence ID" value="SFI20550.1"/>
    <property type="molecule type" value="Genomic_DNA"/>
</dbReference>
<dbReference type="RefSeq" id="WP_091112241.1">
    <property type="nucleotide sequence ID" value="NZ_BKAF01000032.1"/>
</dbReference>
<accession>A0A1I3GAQ0</accession>
<organism evidence="1 2">
    <name type="scientific">Nocardioides psychrotolerans</name>
    <dbReference type="NCBI Taxonomy" id="1005945"/>
    <lineage>
        <taxon>Bacteria</taxon>
        <taxon>Bacillati</taxon>
        <taxon>Actinomycetota</taxon>
        <taxon>Actinomycetes</taxon>
        <taxon>Propionibacteriales</taxon>
        <taxon>Nocardioidaceae</taxon>
        <taxon>Nocardioides</taxon>
    </lineage>
</organism>
<name>A0A1I3GAQ0_9ACTN</name>
<dbReference type="AlphaFoldDB" id="A0A1I3GAQ0"/>
<reference evidence="1 2" key="1">
    <citation type="submission" date="2016-10" db="EMBL/GenBank/DDBJ databases">
        <authorList>
            <person name="de Groot N.N."/>
        </authorList>
    </citation>
    <scope>NUCLEOTIDE SEQUENCE [LARGE SCALE GENOMIC DNA]</scope>
    <source>
        <strain evidence="1 2">CGMCC 1.11156</strain>
    </source>
</reference>
<evidence type="ECO:0000313" key="2">
    <source>
        <dbReference type="Proteomes" id="UP000198649"/>
    </source>
</evidence>
<dbReference type="Proteomes" id="UP000198649">
    <property type="component" value="Unassembled WGS sequence"/>
</dbReference>
<dbReference type="STRING" id="1005945.SAMN05216561_10656"/>
<sequence length="169" mass="18816">MTPADLLQDHFIRIVESADALLDGLTEDQLAHRPTPDANSIGWLVWHLARVQDDHVAAVAGIEQVYTAQGYVGRFDLPFDPAEIGYGQDTDEVAQVRVDADLLADYLHAVHEQTHRYLSTLTAEDLDRVVDKHWEPPVTLGMRLVSVVNDDTQHVGQAAYVRGLLARVE</sequence>
<dbReference type="Gene3D" id="1.20.120.450">
    <property type="entry name" value="dinb family like domain"/>
    <property type="match status" value="1"/>
</dbReference>
<dbReference type="SUPFAM" id="SSF109854">
    <property type="entry name" value="DinB/YfiT-like putative metalloenzymes"/>
    <property type="match status" value="1"/>
</dbReference>